<reference evidence="3" key="1">
    <citation type="journal article" date="2019" name="Int. J. Syst. Evol. Microbiol.">
        <title>The Global Catalogue of Microorganisms (GCM) 10K type strain sequencing project: providing services to taxonomists for standard genome sequencing and annotation.</title>
        <authorList>
            <consortium name="The Broad Institute Genomics Platform"/>
            <consortium name="The Broad Institute Genome Sequencing Center for Infectious Disease"/>
            <person name="Wu L."/>
            <person name="Ma J."/>
        </authorList>
    </citation>
    <scope>NUCLEOTIDE SEQUENCE [LARGE SCALE GENOMIC DNA]</scope>
    <source>
        <strain evidence="3">CGMCC 4.7393</strain>
    </source>
</reference>
<feature type="non-terminal residue" evidence="2">
    <location>
        <position position="1"/>
    </location>
</feature>
<evidence type="ECO:0000313" key="3">
    <source>
        <dbReference type="Proteomes" id="UP001596405"/>
    </source>
</evidence>
<protein>
    <submittedName>
        <fullName evidence="2">T9SS type A sorting domain-containing protein</fullName>
    </submittedName>
</protein>
<dbReference type="RefSeq" id="WP_377132175.1">
    <property type="nucleotide sequence ID" value="NZ_JBHSYQ010000018.1"/>
</dbReference>
<dbReference type="Pfam" id="PF18962">
    <property type="entry name" value="Por_Secre_tail"/>
    <property type="match status" value="1"/>
</dbReference>
<feature type="domain" description="Secretion system C-terminal sorting" evidence="1">
    <location>
        <begin position="30"/>
        <end position="98"/>
    </location>
</feature>
<comment type="caution">
    <text evidence="2">The sequence shown here is derived from an EMBL/GenBank/DDBJ whole genome shotgun (WGS) entry which is preliminary data.</text>
</comment>
<dbReference type="InterPro" id="IPR026444">
    <property type="entry name" value="Secre_tail"/>
</dbReference>
<organism evidence="2 3">
    <name type="scientific">Rufibacter roseus</name>
    <dbReference type="NCBI Taxonomy" id="1567108"/>
    <lineage>
        <taxon>Bacteria</taxon>
        <taxon>Pseudomonadati</taxon>
        <taxon>Bacteroidota</taxon>
        <taxon>Cytophagia</taxon>
        <taxon>Cytophagales</taxon>
        <taxon>Hymenobacteraceae</taxon>
        <taxon>Rufibacter</taxon>
    </lineage>
</organism>
<dbReference type="EMBL" id="JBHSYQ010000018">
    <property type="protein sequence ID" value="MFC7000133.1"/>
    <property type="molecule type" value="Genomic_DNA"/>
</dbReference>
<evidence type="ECO:0000313" key="2">
    <source>
        <dbReference type="EMBL" id="MFC7000133.1"/>
    </source>
</evidence>
<proteinExistence type="predicted"/>
<gene>
    <name evidence="2" type="ORF">ACFQHR_21045</name>
</gene>
<sequence>LERIIGENISGYLEDGPLGVKQEIWGKVNVFPNPASGRVHISTGDGYVVEKVQLVDLSGKKVLEREKVSVVEVDALPKGLYILHVYTNKGLLHSKLIVK</sequence>
<evidence type="ECO:0000259" key="1">
    <source>
        <dbReference type="Pfam" id="PF18962"/>
    </source>
</evidence>
<keyword evidence="3" id="KW-1185">Reference proteome</keyword>
<name>A0ABW2DUK0_9BACT</name>
<dbReference type="Proteomes" id="UP001596405">
    <property type="component" value="Unassembled WGS sequence"/>
</dbReference>
<accession>A0ABW2DUK0</accession>
<dbReference type="NCBIfam" id="TIGR04183">
    <property type="entry name" value="Por_Secre_tail"/>
    <property type="match status" value="1"/>
</dbReference>